<evidence type="ECO:0000313" key="3">
    <source>
        <dbReference type="Proteomes" id="UP000078492"/>
    </source>
</evidence>
<protein>
    <submittedName>
        <fullName evidence="2">Uncharacterized protein</fullName>
    </submittedName>
</protein>
<organism evidence="2 3">
    <name type="scientific">Trachymyrmex cornetzi</name>
    <dbReference type="NCBI Taxonomy" id="471704"/>
    <lineage>
        <taxon>Eukaryota</taxon>
        <taxon>Metazoa</taxon>
        <taxon>Ecdysozoa</taxon>
        <taxon>Arthropoda</taxon>
        <taxon>Hexapoda</taxon>
        <taxon>Insecta</taxon>
        <taxon>Pterygota</taxon>
        <taxon>Neoptera</taxon>
        <taxon>Endopterygota</taxon>
        <taxon>Hymenoptera</taxon>
        <taxon>Apocrita</taxon>
        <taxon>Aculeata</taxon>
        <taxon>Formicoidea</taxon>
        <taxon>Formicidae</taxon>
        <taxon>Myrmicinae</taxon>
        <taxon>Trachymyrmex</taxon>
    </lineage>
</organism>
<feature type="non-terminal residue" evidence="2">
    <location>
        <position position="1"/>
    </location>
</feature>
<proteinExistence type="predicted"/>
<evidence type="ECO:0000313" key="2">
    <source>
        <dbReference type="EMBL" id="KYN09068.1"/>
    </source>
</evidence>
<dbReference type="Proteomes" id="UP000078492">
    <property type="component" value="Unassembled WGS sequence"/>
</dbReference>
<accession>A0A195D868</accession>
<keyword evidence="3" id="KW-1185">Reference proteome</keyword>
<reference evidence="2 3" key="1">
    <citation type="submission" date="2015-09" db="EMBL/GenBank/DDBJ databases">
        <title>Trachymyrmex cornetzi WGS genome.</title>
        <authorList>
            <person name="Nygaard S."/>
            <person name="Hu H."/>
            <person name="Boomsma J."/>
            <person name="Zhang G."/>
        </authorList>
    </citation>
    <scope>NUCLEOTIDE SEQUENCE [LARGE SCALE GENOMIC DNA]</scope>
    <source>
        <strain evidence="2">Tcor2-1</strain>
        <tissue evidence="2">Whole body</tissue>
    </source>
</reference>
<name>A0A195D868_9HYME</name>
<evidence type="ECO:0000256" key="1">
    <source>
        <dbReference type="SAM" id="MobiDB-lite"/>
    </source>
</evidence>
<sequence>VSKGEEQAGRDYGQYNVPRGTRAFSDELSGSRSGGPLRESAGEKEKDREKRRKTEKESERSRGDIPSNDGPWRNGMRFWNFVLFVRPAWRTPRMISIDESRSRCCVPLRVLPRRQSRPDPVRPGAGIIFQPYAPRRRETRPSNPSKMSALKNLSTLRSAFPDDRVRYREVLDVARCCIIAASPLYKKATIFFSTIYTPHITRIIPVTTFQQ</sequence>
<dbReference type="AlphaFoldDB" id="A0A195D868"/>
<dbReference type="EMBL" id="KQ981153">
    <property type="protein sequence ID" value="KYN09068.1"/>
    <property type="molecule type" value="Genomic_DNA"/>
</dbReference>
<feature type="region of interest" description="Disordered" evidence="1">
    <location>
        <begin position="1"/>
        <end position="69"/>
    </location>
</feature>
<feature type="compositionally biased region" description="Basic and acidic residues" evidence="1">
    <location>
        <begin position="40"/>
        <end position="63"/>
    </location>
</feature>
<gene>
    <name evidence="2" type="ORF">ALC57_19036</name>
</gene>